<reference evidence="2" key="1">
    <citation type="submission" date="2018-05" db="EMBL/GenBank/DDBJ databases">
        <title>Draft genome of Mucuna pruriens seed.</title>
        <authorList>
            <person name="Nnadi N.E."/>
            <person name="Vos R."/>
            <person name="Hasami M.H."/>
            <person name="Devisetty U.K."/>
            <person name="Aguiy J.C."/>
        </authorList>
    </citation>
    <scope>NUCLEOTIDE SEQUENCE [LARGE SCALE GENOMIC DNA]</scope>
    <source>
        <strain evidence="2">JCA_2017</strain>
    </source>
</reference>
<keyword evidence="3" id="KW-1185">Reference proteome</keyword>
<accession>A0A371EJE6</accession>
<proteinExistence type="predicted"/>
<dbReference type="InterPro" id="IPR053134">
    <property type="entry name" value="RNA-dir_DNA_polymerase"/>
</dbReference>
<gene>
    <name evidence="2" type="ORF">CR513_55113</name>
</gene>
<organism evidence="2 3">
    <name type="scientific">Mucuna pruriens</name>
    <name type="common">Velvet bean</name>
    <name type="synonym">Dolichos pruriens</name>
    <dbReference type="NCBI Taxonomy" id="157652"/>
    <lineage>
        <taxon>Eukaryota</taxon>
        <taxon>Viridiplantae</taxon>
        <taxon>Streptophyta</taxon>
        <taxon>Embryophyta</taxon>
        <taxon>Tracheophyta</taxon>
        <taxon>Spermatophyta</taxon>
        <taxon>Magnoliopsida</taxon>
        <taxon>eudicotyledons</taxon>
        <taxon>Gunneridae</taxon>
        <taxon>Pentapetalae</taxon>
        <taxon>rosids</taxon>
        <taxon>fabids</taxon>
        <taxon>Fabales</taxon>
        <taxon>Fabaceae</taxon>
        <taxon>Papilionoideae</taxon>
        <taxon>50 kb inversion clade</taxon>
        <taxon>NPAAA clade</taxon>
        <taxon>indigoferoid/millettioid clade</taxon>
        <taxon>Phaseoleae</taxon>
        <taxon>Mucuna</taxon>
    </lineage>
</organism>
<dbReference type="SUPFAM" id="SSF56672">
    <property type="entry name" value="DNA/RNA polymerases"/>
    <property type="match status" value="1"/>
</dbReference>
<dbReference type="InterPro" id="IPR043502">
    <property type="entry name" value="DNA/RNA_pol_sf"/>
</dbReference>
<dbReference type="OrthoDB" id="101614at2759"/>
<dbReference type="Gene3D" id="3.10.10.10">
    <property type="entry name" value="HIV Type 1 Reverse Transcriptase, subunit A, domain 1"/>
    <property type="match status" value="1"/>
</dbReference>
<dbReference type="InterPro" id="IPR043128">
    <property type="entry name" value="Rev_trsase/Diguanyl_cyclase"/>
</dbReference>
<comment type="caution">
    <text evidence="2">The sequence shown here is derived from an EMBL/GenBank/DDBJ whole genome shotgun (WGS) entry which is preliminary data.</text>
</comment>
<evidence type="ECO:0000313" key="3">
    <source>
        <dbReference type="Proteomes" id="UP000257109"/>
    </source>
</evidence>
<dbReference type="Gene3D" id="3.30.70.270">
    <property type="match status" value="1"/>
</dbReference>
<dbReference type="EMBL" id="QJKJ01013572">
    <property type="protein sequence ID" value="RDX66151.1"/>
    <property type="molecule type" value="Genomic_DNA"/>
</dbReference>
<feature type="non-terminal residue" evidence="2">
    <location>
        <position position="371"/>
    </location>
</feature>
<dbReference type="PANTHER" id="PTHR24559:SF457">
    <property type="entry name" value="RNA-DIRECTED DNA POLYMERASE HOMOLOG"/>
    <property type="match status" value="1"/>
</dbReference>
<sequence length="371" mass="43129">MYQPWCPQYPEWDGAWSYENYPSELTTVLPEFYDFADNTHHFDNRGSTTSRGRNEIAVVDNQRFEGYIDGCGMCGSAYKTTKNLLESQTIKNHHHGCKSADQQWLSTRQGTGQRTRWLEPVALQRILEDSYSTKPRLQRKEDHVRELRIDNVTLAPEYANESSRQEEEEGPEEEALVELERLLEQEKLKLQSGAEELEIINLGKKEEVRKQMPLDLRQRLVELLKEYADVFAWSYGDMLGLDTTIVEHKLPFIPNVVPVQQQLRRIKLEVVLKTKKEVEKQWNVGFLAIAKYPQWVAYIVPVPKKDGKDLNKAIPKDNFPLPHIDMLVDNTAQHAFYSFMDGFFRYNQIWMAAKDREKPPSSLPGGHFAIK</sequence>
<evidence type="ECO:0000256" key="1">
    <source>
        <dbReference type="SAM" id="MobiDB-lite"/>
    </source>
</evidence>
<dbReference type="AlphaFoldDB" id="A0A371EJE6"/>
<dbReference type="PANTHER" id="PTHR24559">
    <property type="entry name" value="TRANSPOSON TY3-I GAG-POL POLYPROTEIN"/>
    <property type="match status" value="1"/>
</dbReference>
<evidence type="ECO:0000313" key="2">
    <source>
        <dbReference type="EMBL" id="RDX66151.1"/>
    </source>
</evidence>
<dbReference type="Proteomes" id="UP000257109">
    <property type="component" value="Unassembled WGS sequence"/>
</dbReference>
<feature type="region of interest" description="Disordered" evidence="1">
    <location>
        <begin position="155"/>
        <end position="174"/>
    </location>
</feature>
<protein>
    <submittedName>
        <fullName evidence="2">Uncharacterized protein</fullName>
    </submittedName>
</protein>
<name>A0A371EJE6_MUCPR</name>